<accession>A0A1Y3PAS8</accession>
<dbReference type="Proteomes" id="UP000195440">
    <property type="component" value="Unassembled WGS sequence"/>
</dbReference>
<keyword evidence="1" id="KW-0812">Transmembrane</keyword>
<feature type="transmembrane region" description="Helical" evidence="1">
    <location>
        <begin position="6"/>
        <end position="25"/>
    </location>
</feature>
<feature type="transmembrane region" description="Helical" evidence="1">
    <location>
        <begin position="107"/>
        <end position="124"/>
    </location>
</feature>
<feature type="transmembrane region" description="Helical" evidence="1">
    <location>
        <begin position="136"/>
        <end position="157"/>
    </location>
</feature>
<dbReference type="EMBL" id="LOHF01000001">
    <property type="protein sequence ID" value="OUM75822.1"/>
    <property type="molecule type" value="Genomic_DNA"/>
</dbReference>
<evidence type="ECO:0000313" key="2">
    <source>
        <dbReference type="EMBL" id="OUM75822.1"/>
    </source>
</evidence>
<sequence length="170" mass="19367">MRLKKSGVVVPLVVGVVISFTFLIIQGRVFDVIAWNYNVCHALFGFTFPFFMSYFSFERSDIKRLALTQTVARFSATRWFFWPLALIRAMGRSIARDFREGVSWKPFVGVCFILAASMANEMWIDPITNGIPFSQAYGNFVADVVGMLAFLAVTYPFSRRQARLRALHLA</sequence>
<name>A0A1Y3PAS8_9PSED</name>
<dbReference type="RefSeq" id="WP_087264310.1">
    <property type="nucleotide sequence ID" value="NZ_JBJGBV010000001.1"/>
</dbReference>
<keyword evidence="3" id="KW-1185">Reference proteome</keyword>
<gene>
    <name evidence="2" type="ORF">AUC60_01570</name>
</gene>
<protein>
    <submittedName>
        <fullName evidence="2">Uncharacterized protein</fullName>
    </submittedName>
</protein>
<keyword evidence="1" id="KW-1133">Transmembrane helix</keyword>
<dbReference type="OrthoDB" id="6901261at2"/>
<reference evidence="2 3" key="1">
    <citation type="journal article" date="2017" name="Syst. Appl. Microbiol.">
        <title>Pseudomonas caspiana sp. nov., a citrus pathogen in the Pseudomonas syringae phylogenetic group.</title>
        <authorList>
            <person name="Busquets A."/>
            <person name="Gomila M."/>
            <person name="Beiki F."/>
            <person name="Mulet M."/>
            <person name="Rahimian H."/>
            <person name="Garcia-Valdes E."/>
            <person name="Lalucat J."/>
        </authorList>
    </citation>
    <scope>NUCLEOTIDE SEQUENCE [LARGE SCALE GENOMIC DNA]</scope>
    <source>
        <strain evidence="2 3">FBF102</strain>
    </source>
</reference>
<organism evidence="2 3">
    <name type="scientific">Pseudomonas caspiana</name>
    <dbReference type="NCBI Taxonomy" id="1451454"/>
    <lineage>
        <taxon>Bacteria</taxon>
        <taxon>Pseudomonadati</taxon>
        <taxon>Pseudomonadota</taxon>
        <taxon>Gammaproteobacteria</taxon>
        <taxon>Pseudomonadales</taxon>
        <taxon>Pseudomonadaceae</taxon>
        <taxon>Pseudomonas</taxon>
    </lineage>
</organism>
<dbReference type="AlphaFoldDB" id="A0A1Y3PAS8"/>
<evidence type="ECO:0000313" key="3">
    <source>
        <dbReference type="Proteomes" id="UP000195440"/>
    </source>
</evidence>
<feature type="transmembrane region" description="Helical" evidence="1">
    <location>
        <begin position="37"/>
        <end position="57"/>
    </location>
</feature>
<comment type="caution">
    <text evidence="2">The sequence shown here is derived from an EMBL/GenBank/DDBJ whole genome shotgun (WGS) entry which is preliminary data.</text>
</comment>
<proteinExistence type="predicted"/>
<keyword evidence="1" id="KW-0472">Membrane</keyword>
<evidence type="ECO:0000256" key="1">
    <source>
        <dbReference type="SAM" id="Phobius"/>
    </source>
</evidence>